<accession>A0A0A9BHG1</accession>
<evidence type="ECO:0000313" key="1">
    <source>
        <dbReference type="EMBL" id="JAD61578.1"/>
    </source>
</evidence>
<protein>
    <submittedName>
        <fullName evidence="1">Uncharacterized protein</fullName>
    </submittedName>
</protein>
<proteinExistence type="predicted"/>
<reference evidence="1" key="2">
    <citation type="journal article" date="2015" name="Data Brief">
        <title>Shoot transcriptome of the giant reed, Arundo donax.</title>
        <authorList>
            <person name="Barrero R.A."/>
            <person name="Guerrero F.D."/>
            <person name="Moolhuijzen P."/>
            <person name="Goolsby J.A."/>
            <person name="Tidwell J."/>
            <person name="Bellgard S.E."/>
            <person name="Bellgard M.I."/>
        </authorList>
    </citation>
    <scope>NUCLEOTIDE SEQUENCE</scope>
    <source>
        <tissue evidence="1">Shoot tissue taken approximately 20 cm above the soil surface</tissue>
    </source>
</reference>
<organism evidence="1">
    <name type="scientific">Arundo donax</name>
    <name type="common">Giant reed</name>
    <name type="synonym">Donax arundinaceus</name>
    <dbReference type="NCBI Taxonomy" id="35708"/>
    <lineage>
        <taxon>Eukaryota</taxon>
        <taxon>Viridiplantae</taxon>
        <taxon>Streptophyta</taxon>
        <taxon>Embryophyta</taxon>
        <taxon>Tracheophyta</taxon>
        <taxon>Spermatophyta</taxon>
        <taxon>Magnoliopsida</taxon>
        <taxon>Liliopsida</taxon>
        <taxon>Poales</taxon>
        <taxon>Poaceae</taxon>
        <taxon>PACMAD clade</taxon>
        <taxon>Arundinoideae</taxon>
        <taxon>Arundineae</taxon>
        <taxon>Arundo</taxon>
    </lineage>
</organism>
<sequence length="31" mass="3677">MRSVWFSGRHTHSLKTFACGSVRVWRRFLAP</sequence>
<dbReference type="AlphaFoldDB" id="A0A0A9BHG1"/>
<dbReference type="EMBL" id="GBRH01236317">
    <property type="protein sequence ID" value="JAD61578.1"/>
    <property type="molecule type" value="Transcribed_RNA"/>
</dbReference>
<name>A0A0A9BHG1_ARUDO</name>
<reference evidence="1" key="1">
    <citation type="submission" date="2014-09" db="EMBL/GenBank/DDBJ databases">
        <authorList>
            <person name="Magalhaes I.L.F."/>
            <person name="Oliveira U."/>
            <person name="Santos F.R."/>
            <person name="Vidigal T.H.D.A."/>
            <person name="Brescovit A.D."/>
            <person name="Santos A.J."/>
        </authorList>
    </citation>
    <scope>NUCLEOTIDE SEQUENCE</scope>
    <source>
        <tissue evidence="1">Shoot tissue taken approximately 20 cm above the soil surface</tissue>
    </source>
</reference>